<evidence type="ECO:0000313" key="2">
    <source>
        <dbReference type="Proteomes" id="UP001521785"/>
    </source>
</evidence>
<protein>
    <recommendedName>
        <fullName evidence="3">Transposase</fullName>
    </recommendedName>
</protein>
<comment type="caution">
    <text evidence="1">The sequence shown here is derived from an EMBL/GenBank/DDBJ whole genome shotgun (WGS) entry which is preliminary data.</text>
</comment>
<evidence type="ECO:0000313" key="1">
    <source>
        <dbReference type="EMBL" id="KAL1591552.1"/>
    </source>
</evidence>
<dbReference type="EMBL" id="JAKJXO020000024">
    <property type="protein sequence ID" value="KAL1591552.1"/>
    <property type="molecule type" value="Genomic_DNA"/>
</dbReference>
<sequence>MQSRPPLMVYLGDASTMPEQRIRDIIVAPNYSKHEWSGAVAILFVTVLILFYEKPQNLVVAFLYCHVDRTQPSDGWPRIICYILHALNQRKHEAFASFHPAAVRSER</sequence>
<reference evidence="1 2" key="1">
    <citation type="submission" date="2024-02" db="EMBL/GenBank/DDBJ databases">
        <title>De novo assembly and annotation of 12 fungi associated with fruit tree decline syndrome in Ontario, Canada.</title>
        <authorList>
            <person name="Sulman M."/>
            <person name="Ellouze W."/>
            <person name="Ilyukhin E."/>
        </authorList>
    </citation>
    <scope>NUCLEOTIDE SEQUENCE [LARGE SCALE GENOMIC DNA]</scope>
    <source>
        <strain evidence="1 2">M42-189</strain>
    </source>
</reference>
<accession>A0ABR3QI80</accession>
<keyword evidence="2" id="KW-1185">Reference proteome</keyword>
<organism evidence="1 2">
    <name type="scientific">Paraconiothyrium brasiliense</name>
    <dbReference type="NCBI Taxonomy" id="300254"/>
    <lineage>
        <taxon>Eukaryota</taxon>
        <taxon>Fungi</taxon>
        <taxon>Dikarya</taxon>
        <taxon>Ascomycota</taxon>
        <taxon>Pezizomycotina</taxon>
        <taxon>Dothideomycetes</taxon>
        <taxon>Pleosporomycetidae</taxon>
        <taxon>Pleosporales</taxon>
        <taxon>Massarineae</taxon>
        <taxon>Didymosphaeriaceae</taxon>
        <taxon>Paraconiothyrium</taxon>
    </lineage>
</organism>
<gene>
    <name evidence="1" type="ORF">SLS60_011800</name>
</gene>
<name>A0ABR3QI80_9PLEO</name>
<dbReference type="Proteomes" id="UP001521785">
    <property type="component" value="Unassembled WGS sequence"/>
</dbReference>
<proteinExistence type="predicted"/>
<evidence type="ECO:0008006" key="3">
    <source>
        <dbReference type="Google" id="ProtNLM"/>
    </source>
</evidence>